<keyword evidence="12" id="KW-0573">Peptidoglycan synthesis</keyword>
<keyword evidence="7" id="KW-0645">Protease</keyword>
<dbReference type="GO" id="GO:0008658">
    <property type="term" value="F:penicillin binding"/>
    <property type="evidence" value="ECO:0007669"/>
    <property type="project" value="InterPro"/>
</dbReference>
<dbReference type="PANTHER" id="PTHR32282">
    <property type="entry name" value="BINDING PROTEIN TRANSPEPTIDASE, PUTATIVE-RELATED"/>
    <property type="match status" value="1"/>
</dbReference>
<evidence type="ECO:0000256" key="12">
    <source>
        <dbReference type="ARBA" id="ARBA00022984"/>
    </source>
</evidence>
<dbReference type="KEGG" id="als:DJ013_11630"/>
<keyword evidence="22" id="KW-1185">Reference proteome</keyword>
<dbReference type="Proteomes" id="UP000249873">
    <property type="component" value="Chromosome"/>
</dbReference>
<evidence type="ECO:0000256" key="13">
    <source>
        <dbReference type="ARBA" id="ARBA00023136"/>
    </source>
</evidence>
<evidence type="ECO:0000256" key="9">
    <source>
        <dbReference type="ARBA" id="ARBA00022679"/>
    </source>
</evidence>
<protein>
    <submittedName>
        <fullName evidence="21">Transglycosylase</fullName>
    </submittedName>
</protein>
<name>A0A2Z4GBW8_9BACT</name>
<comment type="catalytic activity">
    <reaction evidence="17">
        <text>[GlcNAc-(1-&gt;4)-Mur2Ac(oyl-L-Ala-gamma-D-Glu-L-Lys-D-Ala-D-Ala)](n)-di-trans,octa-cis-undecaprenyl diphosphate + beta-D-GlcNAc-(1-&gt;4)-Mur2Ac(oyl-L-Ala-gamma-D-Glu-L-Lys-D-Ala-D-Ala)-di-trans,octa-cis-undecaprenyl diphosphate = [GlcNAc-(1-&gt;4)-Mur2Ac(oyl-L-Ala-gamma-D-Glu-L-Lys-D-Ala-D-Ala)](n+1)-di-trans,octa-cis-undecaprenyl diphosphate + di-trans,octa-cis-undecaprenyl diphosphate + H(+)</text>
        <dbReference type="Rhea" id="RHEA:23708"/>
        <dbReference type="Rhea" id="RHEA-COMP:9602"/>
        <dbReference type="Rhea" id="RHEA-COMP:9603"/>
        <dbReference type="ChEBI" id="CHEBI:15378"/>
        <dbReference type="ChEBI" id="CHEBI:58405"/>
        <dbReference type="ChEBI" id="CHEBI:60033"/>
        <dbReference type="ChEBI" id="CHEBI:78435"/>
        <dbReference type="EC" id="2.4.99.28"/>
    </reaction>
</comment>
<dbReference type="GO" id="GO:0009252">
    <property type="term" value="P:peptidoglycan biosynthetic process"/>
    <property type="evidence" value="ECO:0007669"/>
    <property type="project" value="UniProtKB-KW"/>
</dbReference>
<evidence type="ECO:0000256" key="16">
    <source>
        <dbReference type="ARBA" id="ARBA00034000"/>
    </source>
</evidence>
<keyword evidence="14" id="KW-0511">Multifunctional enzyme</keyword>
<dbReference type="OrthoDB" id="9766909at2"/>
<comment type="catalytic activity">
    <reaction evidence="16">
        <text>Preferential cleavage: (Ac)2-L-Lys-D-Ala-|-D-Ala. Also transpeptidation of peptidyl-alanyl moieties that are N-acyl substituents of D-alanine.</text>
        <dbReference type="EC" id="3.4.16.4"/>
    </reaction>
</comment>
<dbReference type="AlphaFoldDB" id="A0A2Z4GBW8"/>
<dbReference type="InterPro" id="IPR012338">
    <property type="entry name" value="Beta-lactam/transpept-like"/>
</dbReference>
<comment type="similarity">
    <text evidence="3">In the C-terminal section; belongs to the transpeptidase family.</text>
</comment>
<dbReference type="InterPro" id="IPR050396">
    <property type="entry name" value="Glycosyltr_51/Transpeptidase"/>
</dbReference>
<dbReference type="InterPro" id="IPR023346">
    <property type="entry name" value="Lysozyme-like_dom_sf"/>
</dbReference>
<reference evidence="21 22" key="1">
    <citation type="submission" date="2018-05" db="EMBL/GenBank/DDBJ databases">
        <title>Complete genome sequence of Arcticibacterium luteifluviistationis SM1504T, a cytophagaceae bacterium isolated from Arctic surface seawater.</title>
        <authorList>
            <person name="Li Y."/>
            <person name="Qin Q.-L."/>
        </authorList>
    </citation>
    <scope>NUCLEOTIDE SEQUENCE [LARGE SCALE GENOMIC DNA]</scope>
    <source>
        <strain evidence="21 22">SM1504</strain>
    </source>
</reference>
<feature type="domain" description="Penicillin-binding protein transpeptidase" evidence="19">
    <location>
        <begin position="481"/>
        <end position="720"/>
    </location>
</feature>
<comment type="similarity">
    <text evidence="4">In the N-terminal section; belongs to the glycosyltransferase 51 family.</text>
</comment>
<dbReference type="GO" id="GO:0030288">
    <property type="term" value="C:outer membrane-bounded periplasmic space"/>
    <property type="evidence" value="ECO:0007669"/>
    <property type="project" value="TreeGrafter"/>
</dbReference>
<evidence type="ECO:0000256" key="3">
    <source>
        <dbReference type="ARBA" id="ARBA00007090"/>
    </source>
</evidence>
<organism evidence="21 22">
    <name type="scientific">Arcticibacterium luteifluviistationis</name>
    <dbReference type="NCBI Taxonomy" id="1784714"/>
    <lineage>
        <taxon>Bacteria</taxon>
        <taxon>Pseudomonadati</taxon>
        <taxon>Bacteroidota</taxon>
        <taxon>Cytophagia</taxon>
        <taxon>Cytophagales</taxon>
        <taxon>Leadbetterellaceae</taxon>
        <taxon>Arcticibacterium</taxon>
    </lineage>
</organism>
<keyword evidence="5" id="KW-1003">Cell membrane</keyword>
<sequence>MIKEIFTKVKENKYVQKFSKASRVLFGKVLKFSVFNRSEFKSATLLSKVFRLTYTFGLLLVTFVFALESNFLWLFGDMPTMKEARNTKLAVPSEIYSSDEKLLGLFYVENRSPIPFEEIDSLTVKALISTEDARFYLHNGLDIVSLSGAVFSTLTGDKRGGSTIHQQLVKNIYNTRHVNSRGLLAYIPGLSTLVAKIKEWDTAIKLDWFFEKNEILALYLNAVDFGDNTFGIKLASEHFFSKKPQDLELHETALLIGILKGTNYYSPKRRPERALARRNVVLEQMLKYNDIDSLAFENAIKKPLGLKITEINKEESSAPYFRTMLRPLLIAWCEENGYSLFSDGLKIYTTIDSRMQTNAEEAVKSHLTEIQRSLDLEQGSYKYWFKKKIAEEKAAFKRENPRVKDIPEMPTEVVLNKLVKQSGSYKNFRSAGLTEEEALEAMNKPHQTVLATHTGEKKMTISALDSIMYMSQFLQAGLLSIDPTNLHVRAYVGGSNYDYFKYDHVVQAGRQPGSAFKPIIYASALENGYPACTTIIDKPFSIETSIGGKQTTWAPKNSNGTYTYAPVNLRRALGTSINSIAIRVLQDVGTDKVIKTAEKLGIQSKLDNNLSLALGTSNVTLLELTRAYLPFANQGMSGDVVLFDKIIDKTGEVVFEHKPDLKQVLAPEKAYEMSYLLRGAVEEGGGTARRLYNYGIPYGNEIGGKTGTTNDYVDAWFMGVMANLVTGVWVGCDDSRIHFTSGNGAGGRAALPIYGKFLQASYADKKIGLEKTTFTKPEDYDSALLNCHFVPVVEDSTATDSLAVNQDSLMIQRRDEFRALDVETIEIKQPTLE</sequence>
<dbReference type="InterPro" id="IPR001264">
    <property type="entry name" value="Glyco_trans_51"/>
</dbReference>
<gene>
    <name evidence="21" type="ORF">DJ013_11630</name>
</gene>
<dbReference type="RefSeq" id="WP_111371982.1">
    <property type="nucleotide sequence ID" value="NZ_CP029480.1"/>
</dbReference>
<comment type="pathway">
    <text evidence="2">Cell wall biogenesis; peptidoglycan biosynthesis.</text>
</comment>
<dbReference type="GO" id="GO:0008955">
    <property type="term" value="F:peptidoglycan glycosyltransferase activity"/>
    <property type="evidence" value="ECO:0007669"/>
    <property type="project" value="UniProtKB-EC"/>
</dbReference>
<evidence type="ECO:0000256" key="2">
    <source>
        <dbReference type="ARBA" id="ARBA00004752"/>
    </source>
</evidence>
<keyword evidence="18" id="KW-1133">Transmembrane helix</keyword>
<evidence type="ECO:0000259" key="19">
    <source>
        <dbReference type="Pfam" id="PF00905"/>
    </source>
</evidence>
<evidence type="ECO:0000256" key="14">
    <source>
        <dbReference type="ARBA" id="ARBA00023268"/>
    </source>
</evidence>
<dbReference type="Gene3D" id="3.40.710.10">
    <property type="entry name" value="DD-peptidase/beta-lactamase superfamily"/>
    <property type="match status" value="2"/>
</dbReference>
<dbReference type="Gene3D" id="1.10.3810.10">
    <property type="entry name" value="Biosynthetic peptidoglycan transglycosylase-like"/>
    <property type="match status" value="1"/>
</dbReference>
<dbReference type="GO" id="GO:0005886">
    <property type="term" value="C:plasma membrane"/>
    <property type="evidence" value="ECO:0007669"/>
    <property type="project" value="UniProtKB-SubCell"/>
</dbReference>
<comment type="subcellular location">
    <subcellularLocation>
        <location evidence="1">Cell membrane</location>
    </subcellularLocation>
</comment>
<dbReference type="Pfam" id="PF00905">
    <property type="entry name" value="Transpeptidase"/>
    <property type="match status" value="1"/>
</dbReference>
<dbReference type="Pfam" id="PF00912">
    <property type="entry name" value="Transgly"/>
    <property type="match status" value="1"/>
</dbReference>
<dbReference type="EMBL" id="CP029480">
    <property type="protein sequence ID" value="AWV98789.1"/>
    <property type="molecule type" value="Genomic_DNA"/>
</dbReference>
<evidence type="ECO:0000313" key="21">
    <source>
        <dbReference type="EMBL" id="AWV98789.1"/>
    </source>
</evidence>
<keyword evidence="6" id="KW-0121">Carboxypeptidase</keyword>
<feature type="transmembrane region" description="Helical" evidence="18">
    <location>
        <begin position="52"/>
        <end position="75"/>
    </location>
</feature>
<keyword evidence="11" id="KW-0133">Cell shape</keyword>
<dbReference type="PANTHER" id="PTHR32282:SF11">
    <property type="entry name" value="PENICILLIN-BINDING PROTEIN 1B"/>
    <property type="match status" value="1"/>
</dbReference>
<evidence type="ECO:0000256" key="15">
    <source>
        <dbReference type="ARBA" id="ARBA00023316"/>
    </source>
</evidence>
<accession>A0A2Z4GBW8</accession>
<evidence type="ECO:0000256" key="11">
    <source>
        <dbReference type="ARBA" id="ARBA00022960"/>
    </source>
</evidence>
<keyword evidence="15" id="KW-0961">Cell wall biogenesis/degradation</keyword>
<dbReference type="InterPro" id="IPR036950">
    <property type="entry name" value="PBP_transglycosylase"/>
</dbReference>
<evidence type="ECO:0000256" key="4">
    <source>
        <dbReference type="ARBA" id="ARBA00007739"/>
    </source>
</evidence>
<dbReference type="GO" id="GO:0006508">
    <property type="term" value="P:proteolysis"/>
    <property type="evidence" value="ECO:0007669"/>
    <property type="project" value="UniProtKB-KW"/>
</dbReference>
<keyword evidence="8" id="KW-0328">Glycosyltransferase</keyword>
<evidence type="ECO:0000256" key="18">
    <source>
        <dbReference type="SAM" id="Phobius"/>
    </source>
</evidence>
<keyword evidence="18" id="KW-0812">Transmembrane</keyword>
<dbReference type="SUPFAM" id="SSF56601">
    <property type="entry name" value="beta-lactamase/transpeptidase-like"/>
    <property type="match status" value="1"/>
</dbReference>
<keyword evidence="9" id="KW-0808">Transferase</keyword>
<dbReference type="GO" id="GO:0008360">
    <property type="term" value="P:regulation of cell shape"/>
    <property type="evidence" value="ECO:0007669"/>
    <property type="project" value="UniProtKB-KW"/>
</dbReference>
<evidence type="ECO:0000256" key="6">
    <source>
        <dbReference type="ARBA" id="ARBA00022645"/>
    </source>
</evidence>
<dbReference type="InterPro" id="IPR001460">
    <property type="entry name" value="PCN-bd_Tpept"/>
</dbReference>
<dbReference type="GO" id="GO:0009002">
    <property type="term" value="F:serine-type D-Ala-D-Ala carboxypeptidase activity"/>
    <property type="evidence" value="ECO:0007669"/>
    <property type="project" value="UniProtKB-EC"/>
</dbReference>
<evidence type="ECO:0000256" key="8">
    <source>
        <dbReference type="ARBA" id="ARBA00022676"/>
    </source>
</evidence>
<keyword evidence="13 18" id="KW-0472">Membrane</keyword>
<evidence type="ECO:0000256" key="7">
    <source>
        <dbReference type="ARBA" id="ARBA00022670"/>
    </source>
</evidence>
<evidence type="ECO:0000259" key="20">
    <source>
        <dbReference type="Pfam" id="PF00912"/>
    </source>
</evidence>
<evidence type="ECO:0000256" key="10">
    <source>
        <dbReference type="ARBA" id="ARBA00022801"/>
    </source>
</evidence>
<evidence type="ECO:0000256" key="17">
    <source>
        <dbReference type="ARBA" id="ARBA00049902"/>
    </source>
</evidence>
<keyword evidence="10" id="KW-0378">Hydrolase</keyword>
<evidence type="ECO:0000313" key="22">
    <source>
        <dbReference type="Proteomes" id="UP000249873"/>
    </source>
</evidence>
<dbReference type="GO" id="GO:0071555">
    <property type="term" value="P:cell wall organization"/>
    <property type="evidence" value="ECO:0007669"/>
    <property type="project" value="UniProtKB-KW"/>
</dbReference>
<proteinExistence type="inferred from homology"/>
<dbReference type="SUPFAM" id="SSF53955">
    <property type="entry name" value="Lysozyme-like"/>
    <property type="match status" value="1"/>
</dbReference>
<feature type="domain" description="Glycosyl transferase family 51" evidence="20">
    <location>
        <begin position="106"/>
        <end position="285"/>
    </location>
</feature>
<evidence type="ECO:0000256" key="1">
    <source>
        <dbReference type="ARBA" id="ARBA00004236"/>
    </source>
</evidence>
<evidence type="ECO:0000256" key="5">
    <source>
        <dbReference type="ARBA" id="ARBA00022475"/>
    </source>
</evidence>